<reference evidence="3" key="1">
    <citation type="submission" date="2023-07" db="EMBL/GenBank/DDBJ databases">
        <authorList>
            <consortium name="AG Swart"/>
            <person name="Singh M."/>
            <person name="Singh A."/>
            <person name="Seah K."/>
            <person name="Emmerich C."/>
        </authorList>
    </citation>
    <scope>NUCLEOTIDE SEQUENCE</scope>
    <source>
        <strain evidence="3">DP1</strain>
    </source>
</reference>
<dbReference type="Pfam" id="PF00069">
    <property type="entry name" value="Pkinase"/>
    <property type="match status" value="1"/>
</dbReference>
<dbReference type="Gene3D" id="1.10.510.10">
    <property type="entry name" value="Transferase(Phosphotransferase) domain 1"/>
    <property type="match status" value="1"/>
</dbReference>
<dbReference type="PROSITE" id="PS50011">
    <property type="entry name" value="PROTEIN_KINASE_DOM"/>
    <property type="match status" value="1"/>
</dbReference>
<dbReference type="InterPro" id="IPR008271">
    <property type="entry name" value="Ser/Thr_kinase_AS"/>
</dbReference>
<name>A0AAD1U950_EUPCR</name>
<protein>
    <recommendedName>
        <fullName evidence="2">Protein kinase domain-containing protein</fullName>
    </recommendedName>
</protein>
<dbReference type="InterPro" id="IPR000719">
    <property type="entry name" value="Prot_kinase_dom"/>
</dbReference>
<dbReference type="GO" id="GO:0004674">
    <property type="term" value="F:protein serine/threonine kinase activity"/>
    <property type="evidence" value="ECO:0007669"/>
    <property type="project" value="InterPro"/>
</dbReference>
<dbReference type="InterPro" id="IPR011009">
    <property type="entry name" value="Kinase-like_dom_sf"/>
</dbReference>
<dbReference type="Proteomes" id="UP001295684">
    <property type="component" value="Unassembled WGS sequence"/>
</dbReference>
<dbReference type="InterPro" id="IPR045269">
    <property type="entry name" value="Atg1-like"/>
</dbReference>
<accession>A0AAD1U950</accession>
<evidence type="ECO:0000313" key="3">
    <source>
        <dbReference type="EMBL" id="CAI2362902.1"/>
    </source>
</evidence>
<dbReference type="EMBL" id="CAMPGE010004061">
    <property type="protein sequence ID" value="CAI2362902.1"/>
    <property type="molecule type" value="Genomic_DNA"/>
</dbReference>
<proteinExistence type="predicted"/>
<dbReference type="SUPFAM" id="SSF56112">
    <property type="entry name" value="Protein kinase-like (PK-like)"/>
    <property type="match status" value="1"/>
</dbReference>
<dbReference type="GO" id="GO:0010506">
    <property type="term" value="P:regulation of autophagy"/>
    <property type="evidence" value="ECO:0007669"/>
    <property type="project" value="InterPro"/>
</dbReference>
<organism evidence="3 4">
    <name type="scientific">Euplotes crassus</name>
    <dbReference type="NCBI Taxonomy" id="5936"/>
    <lineage>
        <taxon>Eukaryota</taxon>
        <taxon>Sar</taxon>
        <taxon>Alveolata</taxon>
        <taxon>Ciliophora</taxon>
        <taxon>Intramacronucleata</taxon>
        <taxon>Spirotrichea</taxon>
        <taxon>Hypotrichia</taxon>
        <taxon>Euplotida</taxon>
        <taxon>Euplotidae</taxon>
        <taxon>Moneuplotes</taxon>
    </lineage>
</organism>
<dbReference type="PANTHER" id="PTHR24348">
    <property type="entry name" value="SERINE/THREONINE-PROTEIN KINASE UNC-51-RELATED"/>
    <property type="match status" value="1"/>
</dbReference>
<feature type="compositionally biased region" description="Basic and acidic residues" evidence="1">
    <location>
        <begin position="417"/>
        <end position="464"/>
    </location>
</feature>
<dbReference type="GO" id="GO:0005524">
    <property type="term" value="F:ATP binding"/>
    <property type="evidence" value="ECO:0007669"/>
    <property type="project" value="InterPro"/>
</dbReference>
<gene>
    <name evidence="3" type="ORF">ECRASSUSDP1_LOCUS4232</name>
</gene>
<feature type="domain" description="Protein kinase" evidence="2">
    <location>
        <begin position="7"/>
        <end position="295"/>
    </location>
</feature>
<dbReference type="AlphaFoldDB" id="A0AAD1U950"/>
<comment type="caution">
    <text evidence="3">The sequence shown here is derived from an EMBL/GenBank/DDBJ whole genome shotgun (WGS) entry which is preliminary data.</text>
</comment>
<evidence type="ECO:0000313" key="4">
    <source>
        <dbReference type="Proteomes" id="UP001295684"/>
    </source>
</evidence>
<dbReference type="GO" id="GO:0005737">
    <property type="term" value="C:cytoplasm"/>
    <property type="evidence" value="ECO:0007669"/>
    <property type="project" value="TreeGrafter"/>
</dbReference>
<evidence type="ECO:0000256" key="1">
    <source>
        <dbReference type="SAM" id="MobiDB-lite"/>
    </source>
</evidence>
<sequence>MKTVGNYILCDKIGEGAFGAVYLVRSKNKPKSNHKFRHILKKDLKIACKQMKLKSLKGGLRKYLYREIGIMKQINHPNIMRLTDTQQTKSSIYIFMKFCNGGDLRRLLQLRGGKLKEDFVKLIISQIASGLHYLNENKIMHRDLKLDNIMINFPSFTSDGAVPDEYIQEFNHEIEEIEVIIGDLGFAKSMPDDNTTDSYCGTPTNMAPEIMNEFSYNSKVDIWSVGTIIYELLIGFPPFDGWTTRDLKKKVNKGDYGIPKGIKLSLSCVDLLSKCLKFEPKKRISHIELSEHSFIQIEDTAENMPIAVSKCPEVNGAPVIPDFGFAVSDKNAQTNGETEEDFAKLFCFIRPILSSKSTRDIQNNDLMNKIYSDGAESSVDSEDSDKEEGKHYEESNLCEIEHSRFIEINLPLACKSKKDTSSGKNNSEEFKESDHTENLKEHKVSEIEKKTQLDTKLPKEKEASKLGVKQKPIQKKKNNFLSMSAVNQNYADGKALKVEKLSEENNIETDFDIIEDDYAVVNKPEGLSLSMFQSNYFGGGSDTKSSSNSKIDDNYVLVTSSEIKNMPSNNLQGSTSS</sequence>
<feature type="region of interest" description="Disordered" evidence="1">
    <location>
        <begin position="372"/>
        <end position="394"/>
    </location>
</feature>
<keyword evidence="4" id="KW-1185">Reference proteome</keyword>
<feature type="region of interest" description="Disordered" evidence="1">
    <location>
        <begin position="417"/>
        <end position="471"/>
    </location>
</feature>
<dbReference type="SMART" id="SM00220">
    <property type="entry name" value="S_TKc"/>
    <property type="match status" value="1"/>
</dbReference>
<dbReference type="PROSITE" id="PS00108">
    <property type="entry name" value="PROTEIN_KINASE_ST"/>
    <property type="match status" value="1"/>
</dbReference>
<evidence type="ECO:0000259" key="2">
    <source>
        <dbReference type="PROSITE" id="PS50011"/>
    </source>
</evidence>